<organism evidence="1 2">
    <name type="scientific">Pleurostoma richardsiae</name>
    <dbReference type="NCBI Taxonomy" id="41990"/>
    <lineage>
        <taxon>Eukaryota</taxon>
        <taxon>Fungi</taxon>
        <taxon>Dikarya</taxon>
        <taxon>Ascomycota</taxon>
        <taxon>Pezizomycotina</taxon>
        <taxon>Sordariomycetes</taxon>
        <taxon>Sordariomycetidae</taxon>
        <taxon>Calosphaeriales</taxon>
        <taxon>Pleurostomataceae</taxon>
        <taxon>Pleurostoma</taxon>
    </lineage>
</organism>
<gene>
    <name evidence="1" type="ORF">NKR23_g2744</name>
</gene>
<dbReference type="PANTHER" id="PTHR45458">
    <property type="entry name" value="SHORT-CHAIN DEHYDROGENASE/REDUCTASE SDR"/>
    <property type="match status" value="1"/>
</dbReference>
<protein>
    <submittedName>
        <fullName evidence="1">NAD(P)-binding domain protein</fullName>
    </submittedName>
</protein>
<reference evidence="1" key="1">
    <citation type="submission" date="2022-07" db="EMBL/GenBank/DDBJ databases">
        <title>Fungi with potential for degradation of polypropylene.</title>
        <authorList>
            <person name="Gostincar C."/>
        </authorList>
    </citation>
    <scope>NUCLEOTIDE SEQUENCE</scope>
    <source>
        <strain evidence="1">EXF-13308</strain>
    </source>
</reference>
<proteinExistence type="predicted"/>
<name>A0AA38VUN0_9PEZI</name>
<dbReference type="Pfam" id="PF00106">
    <property type="entry name" value="adh_short"/>
    <property type="match status" value="1"/>
</dbReference>
<dbReference type="InterPro" id="IPR036291">
    <property type="entry name" value="NAD(P)-bd_dom_sf"/>
</dbReference>
<comment type="caution">
    <text evidence="1">The sequence shown here is derived from an EMBL/GenBank/DDBJ whole genome shotgun (WGS) entry which is preliminary data.</text>
</comment>
<dbReference type="InterPro" id="IPR002347">
    <property type="entry name" value="SDR_fam"/>
</dbReference>
<dbReference type="PANTHER" id="PTHR45458:SF3">
    <property type="entry name" value="CHAIN DEHYDROGENASE (ATSC), PUTATIVE-RELATED"/>
    <property type="match status" value="1"/>
</dbReference>
<accession>A0AA38VUN0</accession>
<dbReference type="EMBL" id="JANBVO010000005">
    <property type="protein sequence ID" value="KAJ9152057.1"/>
    <property type="molecule type" value="Genomic_DNA"/>
</dbReference>
<evidence type="ECO:0000313" key="1">
    <source>
        <dbReference type="EMBL" id="KAJ9152057.1"/>
    </source>
</evidence>
<evidence type="ECO:0000313" key="2">
    <source>
        <dbReference type="Proteomes" id="UP001174694"/>
    </source>
</evidence>
<dbReference type="GO" id="GO:0016616">
    <property type="term" value="F:oxidoreductase activity, acting on the CH-OH group of donors, NAD or NADP as acceptor"/>
    <property type="evidence" value="ECO:0007669"/>
    <property type="project" value="TreeGrafter"/>
</dbReference>
<sequence length="271" mass="29339">MSSYLITGVSRGIGFAFLRYISADPANTVVGLVRDKVTTEKKVSEELGTRPNVHIIQADITDYDSLKKSVDQVSPIVNGSLDYLIANAGYISDWSAYHPLGSLGNDPQRLEDDLLECFRVNTIGNIHLFNLYMPLILKGGIKKVITLSSGFADNDLTTEYSIDVAGPYSISKAAMNTAVAKFSAEYAGDGVLFMSIAPGAVEVGQDRNLTEDQIKNAVALGAKFARYAPHFRGRTTPEESVKDMMSVIEGASLASVHGGCFISHHGNKQWL</sequence>
<keyword evidence="2" id="KW-1185">Reference proteome</keyword>
<dbReference type="AlphaFoldDB" id="A0AA38VUN0"/>
<dbReference type="InterPro" id="IPR052184">
    <property type="entry name" value="SDR_enzymes"/>
</dbReference>
<dbReference type="Gene3D" id="3.40.50.720">
    <property type="entry name" value="NAD(P)-binding Rossmann-like Domain"/>
    <property type="match status" value="1"/>
</dbReference>
<dbReference type="Proteomes" id="UP001174694">
    <property type="component" value="Unassembled WGS sequence"/>
</dbReference>
<dbReference type="PRINTS" id="PR00081">
    <property type="entry name" value="GDHRDH"/>
</dbReference>
<dbReference type="SUPFAM" id="SSF51735">
    <property type="entry name" value="NAD(P)-binding Rossmann-fold domains"/>
    <property type="match status" value="1"/>
</dbReference>